<evidence type="ECO:0000313" key="3">
    <source>
        <dbReference type="EMBL" id="NYH97172.1"/>
    </source>
</evidence>
<organism evidence="3 4">
    <name type="scientific">Novosphingobium marinum</name>
    <dbReference type="NCBI Taxonomy" id="1514948"/>
    <lineage>
        <taxon>Bacteria</taxon>
        <taxon>Pseudomonadati</taxon>
        <taxon>Pseudomonadota</taxon>
        <taxon>Alphaproteobacteria</taxon>
        <taxon>Sphingomonadales</taxon>
        <taxon>Sphingomonadaceae</taxon>
        <taxon>Novosphingobium</taxon>
    </lineage>
</organism>
<dbReference type="Pfam" id="PF00866">
    <property type="entry name" value="Ring_hydroxyl_B"/>
    <property type="match status" value="1"/>
</dbReference>
<dbReference type="RefSeq" id="WP_229735737.1">
    <property type="nucleotide sequence ID" value="NZ_BMGF01000018.1"/>
</dbReference>
<accession>A0A7Y9XZ07</accession>
<evidence type="ECO:0000313" key="4">
    <source>
        <dbReference type="Proteomes" id="UP000522081"/>
    </source>
</evidence>
<dbReference type="InterPro" id="IPR000391">
    <property type="entry name" value="Rng_hydr_dOase-bsu"/>
</dbReference>
<comment type="caution">
    <text evidence="3">The sequence shown here is derived from an EMBL/GenBank/DDBJ whole genome shotgun (WGS) entry which is preliminary data.</text>
</comment>
<dbReference type="SUPFAM" id="SSF54427">
    <property type="entry name" value="NTF2-like"/>
    <property type="match status" value="1"/>
</dbReference>
<evidence type="ECO:0000256" key="2">
    <source>
        <dbReference type="ARBA" id="ARBA00023002"/>
    </source>
</evidence>
<sequence length="164" mass="18733">MSRLSFDELVLLDELQSVYIEALDCKDMAGWLNAFVDDPAASYVCISRDNVERGLRVAMMLDDCRDRLIDRGTFIGEIWAGTFQDYRTRHFAQRVRATRRSDGLVDMVSHFSVIFTPDDTGISQLLAAGVYEDVIHLEEERATFMSRRAVTDTAVLPRYLVFPL</sequence>
<keyword evidence="2" id="KW-0560">Oxidoreductase</keyword>
<dbReference type="AlphaFoldDB" id="A0A7Y9XZ07"/>
<dbReference type="GO" id="GO:0051213">
    <property type="term" value="F:dioxygenase activity"/>
    <property type="evidence" value="ECO:0007669"/>
    <property type="project" value="UniProtKB-KW"/>
</dbReference>
<keyword evidence="4" id="KW-1185">Reference proteome</keyword>
<comment type="similarity">
    <text evidence="1">Belongs to the bacterial ring-hydroxylating dioxygenase beta subunit family.</text>
</comment>
<keyword evidence="3" id="KW-0223">Dioxygenase</keyword>
<dbReference type="EMBL" id="JACBZF010000015">
    <property type="protein sequence ID" value="NYH97172.1"/>
    <property type="molecule type" value="Genomic_DNA"/>
</dbReference>
<dbReference type="Gene3D" id="3.10.450.50">
    <property type="match status" value="1"/>
</dbReference>
<dbReference type="InterPro" id="IPR032710">
    <property type="entry name" value="NTF2-like_dom_sf"/>
</dbReference>
<protein>
    <submittedName>
        <fullName evidence="3">3-phenylpropionate/cinnamic acid dioxygenase small subunit</fullName>
    </submittedName>
</protein>
<name>A0A7Y9XZ07_9SPHN</name>
<gene>
    <name evidence="3" type="ORF">FHS75_003533</name>
</gene>
<reference evidence="3 4" key="1">
    <citation type="submission" date="2020-07" db="EMBL/GenBank/DDBJ databases">
        <title>Genomic Encyclopedia of Type Strains, Phase IV (KMG-IV): sequencing the most valuable type-strain genomes for metagenomic binning, comparative biology and taxonomic classification.</title>
        <authorList>
            <person name="Goeker M."/>
        </authorList>
    </citation>
    <scope>NUCLEOTIDE SEQUENCE [LARGE SCALE GENOMIC DNA]</scope>
    <source>
        <strain evidence="3 4">DSM 29043</strain>
    </source>
</reference>
<proteinExistence type="inferred from homology"/>
<dbReference type="Proteomes" id="UP000522081">
    <property type="component" value="Unassembled WGS sequence"/>
</dbReference>
<evidence type="ECO:0000256" key="1">
    <source>
        <dbReference type="ARBA" id="ARBA00009570"/>
    </source>
</evidence>